<evidence type="ECO:0000313" key="8">
    <source>
        <dbReference type="Proteomes" id="UP000238426"/>
    </source>
</evidence>
<comment type="subcellular location">
    <subcellularLocation>
        <location evidence="1">Cell membrane</location>
        <topology evidence="1">Multi-pass membrane protein</topology>
    </subcellularLocation>
</comment>
<feature type="transmembrane region" description="Helical" evidence="6">
    <location>
        <begin position="144"/>
        <end position="164"/>
    </location>
</feature>
<feature type="transmembrane region" description="Helical" evidence="6">
    <location>
        <begin position="170"/>
        <end position="189"/>
    </location>
</feature>
<evidence type="ECO:0000256" key="2">
    <source>
        <dbReference type="ARBA" id="ARBA00022475"/>
    </source>
</evidence>
<name>A0A2T1N4K1_9FLAO</name>
<dbReference type="InterPro" id="IPR050833">
    <property type="entry name" value="Poly_Biosynth_Transport"/>
</dbReference>
<evidence type="ECO:0000256" key="4">
    <source>
        <dbReference type="ARBA" id="ARBA00022989"/>
    </source>
</evidence>
<dbReference type="PANTHER" id="PTHR30250:SF30">
    <property type="entry name" value="LIPID III FLIPPASE"/>
    <property type="match status" value="1"/>
</dbReference>
<feature type="transmembrane region" description="Helical" evidence="6">
    <location>
        <begin position="292"/>
        <end position="315"/>
    </location>
</feature>
<keyword evidence="2" id="KW-1003">Cell membrane</keyword>
<dbReference type="GO" id="GO:0009246">
    <property type="term" value="P:enterobacterial common antigen biosynthetic process"/>
    <property type="evidence" value="ECO:0007669"/>
    <property type="project" value="InterPro"/>
</dbReference>
<proteinExistence type="predicted"/>
<protein>
    <submittedName>
        <fullName evidence="7">O-antigen translocase</fullName>
    </submittedName>
</protein>
<keyword evidence="4 6" id="KW-1133">Transmembrane helix</keyword>
<keyword evidence="5 6" id="KW-0472">Membrane</keyword>
<feature type="transmembrane region" description="Helical" evidence="6">
    <location>
        <begin position="209"/>
        <end position="228"/>
    </location>
</feature>
<dbReference type="PANTHER" id="PTHR30250">
    <property type="entry name" value="PST FAMILY PREDICTED COLANIC ACID TRANSPORTER"/>
    <property type="match status" value="1"/>
</dbReference>
<evidence type="ECO:0000256" key="5">
    <source>
        <dbReference type="ARBA" id="ARBA00023136"/>
    </source>
</evidence>
<dbReference type="InterPro" id="IPR002797">
    <property type="entry name" value="Polysacc_synth"/>
</dbReference>
<feature type="transmembrane region" description="Helical" evidence="6">
    <location>
        <begin position="72"/>
        <end position="94"/>
    </location>
</feature>
<dbReference type="OrthoDB" id="9769862at2"/>
<feature type="transmembrane region" description="Helical" evidence="6">
    <location>
        <begin position="254"/>
        <end position="272"/>
    </location>
</feature>
<dbReference type="RefSeq" id="WP_106464360.1">
    <property type="nucleotide sequence ID" value="NZ_PXOQ01000019.1"/>
</dbReference>
<evidence type="ECO:0000256" key="6">
    <source>
        <dbReference type="SAM" id="Phobius"/>
    </source>
</evidence>
<feature type="transmembrane region" description="Helical" evidence="6">
    <location>
        <begin position="114"/>
        <end position="137"/>
    </location>
</feature>
<evidence type="ECO:0000256" key="3">
    <source>
        <dbReference type="ARBA" id="ARBA00022692"/>
    </source>
</evidence>
<evidence type="ECO:0000313" key="7">
    <source>
        <dbReference type="EMBL" id="PSG86082.1"/>
    </source>
</evidence>
<reference evidence="7 8" key="1">
    <citation type="submission" date="2018-03" db="EMBL/GenBank/DDBJ databases">
        <title>Mesoflavibacter sp. HG37 and Mesoflavibacter sp. HG96 sp.nov., two marine bacteria isolated from seawater of Western Pacific Ocean.</title>
        <authorList>
            <person name="Cheng H."/>
            <person name="Wu Y.-H."/>
            <person name="Guo L.-L."/>
            <person name="Xu X.-W."/>
        </authorList>
    </citation>
    <scope>NUCLEOTIDE SEQUENCE [LARGE SCALE GENOMIC DNA]</scope>
    <source>
        <strain evidence="7 8">KCTC 32269</strain>
    </source>
</reference>
<keyword evidence="8" id="KW-1185">Reference proteome</keyword>
<sequence length="409" mass="46156">MSLNSIYLMLRLVFGVVSSKVVAITVGAEGIALLGNFRNFLTTTQAVSSLGFYEGIVKYISEYRKDFNKISTVLSTALSLGFIGSIILAVGIVLFNDYLGAALLNDVSNYKMAFYIMAVSLPFYSADVVLLAFLNGIDKQQRLILIRIIGHVSSVLLVVFLVYYLKLKGALLAIVISEGFLLFITYWFVKQWLPSLNLKFQISGMAYKLVPYALITVLSAIIVPLYSYGIREYLTLNLGLESAGFWEAMNRISSYYYIFISSLMALYVLPSLSKANTAEQFRAVVFDFYKSVLPFFIIGLVGVYLCRDIIISILFTEDFAQVSELFLWQELGDVFRTLSLVMAYQFLAKKMFVHYVLFEIGFAALYYFLSLYLIDTQGIIGANMAYFIAYVCHFTAVVMVFRKPLLNLK</sequence>
<dbReference type="Proteomes" id="UP000238426">
    <property type="component" value="Unassembled WGS sequence"/>
</dbReference>
<keyword evidence="3 6" id="KW-0812">Transmembrane</keyword>
<dbReference type="Pfam" id="PF01943">
    <property type="entry name" value="Polysacc_synt"/>
    <property type="match status" value="1"/>
</dbReference>
<evidence type="ECO:0000256" key="1">
    <source>
        <dbReference type="ARBA" id="ARBA00004651"/>
    </source>
</evidence>
<feature type="transmembrane region" description="Helical" evidence="6">
    <location>
        <begin position="380"/>
        <end position="401"/>
    </location>
</feature>
<comment type="caution">
    <text evidence="7">The sequence shown here is derived from an EMBL/GenBank/DDBJ whole genome shotgun (WGS) entry which is preliminary data.</text>
</comment>
<feature type="transmembrane region" description="Helical" evidence="6">
    <location>
        <begin position="12"/>
        <end position="34"/>
    </location>
</feature>
<dbReference type="CDD" id="cd13125">
    <property type="entry name" value="MATE_like_10"/>
    <property type="match status" value="1"/>
</dbReference>
<feature type="transmembrane region" description="Helical" evidence="6">
    <location>
        <begin position="355"/>
        <end position="374"/>
    </location>
</feature>
<gene>
    <name evidence="7" type="ORF">C7H52_13110</name>
</gene>
<dbReference type="AlphaFoldDB" id="A0A2T1N4K1"/>
<dbReference type="EMBL" id="PXOQ01000019">
    <property type="protein sequence ID" value="PSG86082.1"/>
    <property type="molecule type" value="Genomic_DNA"/>
</dbReference>
<dbReference type="GO" id="GO:0005886">
    <property type="term" value="C:plasma membrane"/>
    <property type="evidence" value="ECO:0007669"/>
    <property type="project" value="UniProtKB-SubCell"/>
</dbReference>
<organism evidence="7 8">
    <name type="scientific">Aurantibacter aestuarii</name>
    <dbReference type="NCBI Taxonomy" id="1266046"/>
    <lineage>
        <taxon>Bacteria</taxon>
        <taxon>Pseudomonadati</taxon>
        <taxon>Bacteroidota</taxon>
        <taxon>Flavobacteriia</taxon>
        <taxon>Flavobacteriales</taxon>
        <taxon>Flavobacteriaceae</taxon>
        <taxon>Aurantibacter</taxon>
    </lineage>
</organism>
<dbReference type="InterPro" id="IPR044550">
    <property type="entry name" value="WzxE"/>
</dbReference>
<accession>A0A2T1N4K1</accession>